<evidence type="ECO:0000313" key="2">
    <source>
        <dbReference type="Proteomes" id="UP000309848"/>
    </source>
</evidence>
<evidence type="ECO:0000313" key="1">
    <source>
        <dbReference type="EMBL" id="TGX39309.1"/>
    </source>
</evidence>
<dbReference type="EMBL" id="SRXU01000008">
    <property type="protein sequence ID" value="TGX39309.1"/>
    <property type="molecule type" value="Genomic_DNA"/>
</dbReference>
<proteinExistence type="predicted"/>
<gene>
    <name evidence="1" type="ORF">E5A74_17500</name>
</gene>
<sequence length="166" mass="18098">MVPAILKRTVLLWVFVLAACTIHLAPSYDPALVDGLNKAHTETLTLFAGLETASGPETFPAYQERYASVIGQFEALRQRAEAREIPPLAGRLVKLKAVEKLCGSGADATECVNVTPKRLENIVAGLRVLRDRHRTRGLASDSVELARDAYDPAIHLALSVENALKR</sequence>
<keyword evidence="2" id="KW-1185">Reference proteome</keyword>
<reference evidence="1 2" key="1">
    <citation type="submission" date="2019-04" db="EMBL/GenBank/DDBJ databases">
        <title>Sphingomonas psychrotolerans sp. nov., isolated from soil in the Tianshan Mountains, Xinjiang, China.</title>
        <authorList>
            <person name="Luo Y."/>
            <person name="Sheng H."/>
        </authorList>
    </citation>
    <scope>NUCLEOTIDE SEQUENCE [LARGE SCALE GENOMIC DNA]</scope>
    <source>
        <strain evidence="1 2">KIS18-15</strain>
    </source>
</reference>
<dbReference type="RefSeq" id="WP_135986918.1">
    <property type="nucleotide sequence ID" value="NZ_JAASQM010000001.1"/>
</dbReference>
<organism evidence="1 2">
    <name type="scientific">Sphingomonas naasensis</name>
    <dbReference type="NCBI Taxonomy" id="1344951"/>
    <lineage>
        <taxon>Bacteria</taxon>
        <taxon>Pseudomonadati</taxon>
        <taxon>Pseudomonadota</taxon>
        <taxon>Alphaproteobacteria</taxon>
        <taxon>Sphingomonadales</taxon>
        <taxon>Sphingomonadaceae</taxon>
        <taxon>Sphingomonas</taxon>
    </lineage>
</organism>
<dbReference type="OrthoDB" id="7566271at2"/>
<accession>A0A4S1W962</accession>
<dbReference type="AlphaFoldDB" id="A0A4S1W962"/>
<dbReference type="Proteomes" id="UP000309848">
    <property type="component" value="Unassembled WGS sequence"/>
</dbReference>
<comment type="caution">
    <text evidence="1">The sequence shown here is derived from an EMBL/GenBank/DDBJ whole genome shotgun (WGS) entry which is preliminary data.</text>
</comment>
<dbReference type="PROSITE" id="PS51257">
    <property type="entry name" value="PROKAR_LIPOPROTEIN"/>
    <property type="match status" value="1"/>
</dbReference>
<name>A0A4S1W962_9SPHN</name>
<protein>
    <submittedName>
        <fullName evidence="1">Uncharacterized protein</fullName>
    </submittedName>
</protein>